<protein>
    <submittedName>
        <fullName evidence="3">Nucleic-acid-binding protein</fullName>
    </submittedName>
</protein>
<feature type="domain" description="Pre-C2HC" evidence="2">
    <location>
        <begin position="164"/>
        <end position="232"/>
    </location>
</feature>
<feature type="region of interest" description="Disordered" evidence="1">
    <location>
        <begin position="38"/>
        <end position="70"/>
    </location>
</feature>
<evidence type="ECO:0000256" key="1">
    <source>
        <dbReference type="SAM" id="MobiDB-lite"/>
    </source>
</evidence>
<feature type="compositionally biased region" description="Polar residues" evidence="1">
    <location>
        <begin position="53"/>
        <end position="67"/>
    </location>
</feature>
<feature type="region of interest" description="Disordered" evidence="1">
    <location>
        <begin position="1"/>
        <end position="24"/>
    </location>
</feature>
<dbReference type="SMART" id="SM00596">
    <property type="entry name" value="PRE_C2HC"/>
    <property type="match status" value="1"/>
</dbReference>
<name>A0A2S2NNM1_SCHGA</name>
<proteinExistence type="predicted"/>
<evidence type="ECO:0000259" key="2">
    <source>
        <dbReference type="SMART" id="SM00596"/>
    </source>
</evidence>
<dbReference type="AlphaFoldDB" id="A0A2S2NNM1"/>
<reference evidence="3" key="1">
    <citation type="submission" date="2018-04" db="EMBL/GenBank/DDBJ databases">
        <title>Transcriptome of Schizaphis graminum biotype I.</title>
        <authorList>
            <person name="Scully E.D."/>
            <person name="Geib S.M."/>
            <person name="Palmer N.A."/>
            <person name="Koch K."/>
            <person name="Bradshaw J."/>
            <person name="Heng-Moss T."/>
            <person name="Sarath G."/>
        </authorList>
    </citation>
    <scope>NUCLEOTIDE SEQUENCE</scope>
</reference>
<evidence type="ECO:0000313" key="3">
    <source>
        <dbReference type="EMBL" id="MBY18754.1"/>
    </source>
</evidence>
<sequence>MPRNSTKRNLSATSPTQAGDNKSKLFITPNRYAALSDVSDNHHEVFSPPPVKTPSQHQCNAPPNNKEPTPGPRFFKSFSSPPFMVSGGYSHPTLVKALFDLIDPSCIYFKTSSRYLIIYTDDVDNFNLVANYLLGNQIRFHTYQPKTSKPFSVYIRYLHPSTSIDDITTGLTERGHEVIRVANILHRVTKCPLPLFRIDLKVADNNREILKSDLFLHSKVKIELPKKKLTPPQCKECQDYGHTQNYCQQTSRCVKCGENHPSSDVKSHLRSPPSALFVRGRTLRPTKDVLFTKRSWKIKIKIKNRK</sequence>
<feature type="compositionally biased region" description="Polar residues" evidence="1">
    <location>
        <begin position="7"/>
        <end position="20"/>
    </location>
</feature>
<dbReference type="InterPro" id="IPR006579">
    <property type="entry name" value="Pre_C2HC_dom"/>
</dbReference>
<organism evidence="3">
    <name type="scientific">Schizaphis graminum</name>
    <name type="common">Green bug aphid</name>
    <dbReference type="NCBI Taxonomy" id="13262"/>
    <lineage>
        <taxon>Eukaryota</taxon>
        <taxon>Metazoa</taxon>
        <taxon>Ecdysozoa</taxon>
        <taxon>Arthropoda</taxon>
        <taxon>Hexapoda</taxon>
        <taxon>Insecta</taxon>
        <taxon>Pterygota</taxon>
        <taxon>Neoptera</taxon>
        <taxon>Paraneoptera</taxon>
        <taxon>Hemiptera</taxon>
        <taxon>Sternorrhyncha</taxon>
        <taxon>Aphidomorpha</taxon>
        <taxon>Aphidoidea</taxon>
        <taxon>Aphididae</taxon>
        <taxon>Aphidini</taxon>
        <taxon>Schizaphis</taxon>
    </lineage>
</organism>
<accession>A0A2S2NNM1</accession>
<dbReference type="EMBL" id="GGMR01006135">
    <property type="protein sequence ID" value="MBY18754.1"/>
    <property type="molecule type" value="Transcribed_RNA"/>
</dbReference>
<gene>
    <name evidence="3" type="ORF">g.95064</name>
</gene>
<dbReference type="Pfam" id="PF07530">
    <property type="entry name" value="PRE_C2HC"/>
    <property type="match status" value="1"/>
</dbReference>